<dbReference type="AlphaFoldDB" id="A0AAX0S3E6"/>
<dbReference type="RefSeq" id="WP_098176363.1">
    <property type="nucleotide sequence ID" value="NZ_NUEQ01000025.1"/>
</dbReference>
<gene>
    <name evidence="1" type="ORF">CN689_14265</name>
</gene>
<evidence type="ECO:0000313" key="2">
    <source>
        <dbReference type="Proteomes" id="UP000220106"/>
    </source>
</evidence>
<dbReference type="Proteomes" id="UP000220106">
    <property type="component" value="Unassembled WGS sequence"/>
</dbReference>
<protein>
    <recommendedName>
        <fullName evidence="3">HEPN AbiU2-like domain-containing protein</fullName>
    </recommendedName>
</protein>
<evidence type="ECO:0008006" key="3">
    <source>
        <dbReference type="Google" id="ProtNLM"/>
    </source>
</evidence>
<comment type="caution">
    <text evidence="1">The sequence shown here is derived from an EMBL/GenBank/DDBJ whole genome shotgun (WGS) entry which is preliminary data.</text>
</comment>
<evidence type="ECO:0000313" key="1">
    <source>
        <dbReference type="EMBL" id="PEJ32290.1"/>
    </source>
</evidence>
<reference evidence="1 2" key="1">
    <citation type="submission" date="2017-09" db="EMBL/GenBank/DDBJ databases">
        <title>Large-scale bioinformatics analysis of Bacillus genomes uncovers conserved roles of natural products in bacterial physiology.</title>
        <authorList>
            <consortium name="Agbiome Team Llc"/>
            <person name="Bleich R.M."/>
            <person name="Kirk G.J."/>
            <person name="Santa Maria K.C."/>
            <person name="Allen S.E."/>
            <person name="Farag S."/>
            <person name="Shank E.A."/>
            <person name="Bowers A."/>
        </authorList>
    </citation>
    <scope>NUCLEOTIDE SEQUENCE [LARGE SCALE GENOMIC DNA]</scope>
    <source>
        <strain evidence="1 2">AFS003229</strain>
    </source>
</reference>
<organism evidence="1 2">
    <name type="scientific">Peribacillus butanolivorans</name>
    <dbReference type="NCBI Taxonomy" id="421767"/>
    <lineage>
        <taxon>Bacteria</taxon>
        <taxon>Bacillati</taxon>
        <taxon>Bacillota</taxon>
        <taxon>Bacilli</taxon>
        <taxon>Bacillales</taxon>
        <taxon>Bacillaceae</taxon>
        <taxon>Peribacillus</taxon>
    </lineage>
</organism>
<sequence>MDSEVILRTNELDNALDYLEKSGYHYNARGDSHWFKWLMISLHGALYGFGICAIKGTNSDRVIEMKLKRSKFEKRKQEVFELYKIEYGIDLEDDLMESIAKYQVGQLMGIWEVLDCCENEDYMKQFTFSKLLKLTEKQRKAINKLILYRNDFIHFKPKDISVITQSEEWIIEEVVSVIEFLALESGNVFYRGKHTKKEVEEILKAF</sequence>
<name>A0AAX0S3E6_9BACI</name>
<dbReference type="EMBL" id="NUEQ01000025">
    <property type="protein sequence ID" value="PEJ32290.1"/>
    <property type="molecule type" value="Genomic_DNA"/>
</dbReference>
<accession>A0AAX0S3E6</accession>
<proteinExistence type="predicted"/>